<dbReference type="CDD" id="cd10030">
    <property type="entry name" value="UDG-F4_TTUDGA_SPO1dp_like"/>
    <property type="match status" value="1"/>
</dbReference>
<dbReference type="InterPro" id="IPR005122">
    <property type="entry name" value="Uracil-DNA_glycosylase-like"/>
</dbReference>
<evidence type="ECO:0000259" key="12">
    <source>
        <dbReference type="SMART" id="SM00986"/>
    </source>
</evidence>
<evidence type="ECO:0000313" key="14">
    <source>
        <dbReference type="Proteomes" id="UP000008544"/>
    </source>
</evidence>
<reference evidence="14" key="1">
    <citation type="submission" date="2007-10" db="EMBL/GenBank/DDBJ databases">
        <title>Complete sequence of chromosome of Desulforudis audaxviator MP104C.</title>
        <authorList>
            <person name="Copeland A."/>
            <person name="Lucas S."/>
            <person name="Lapidus A."/>
            <person name="Barry K."/>
            <person name="Glavina del Rio T."/>
            <person name="Dalin E."/>
            <person name="Tice H."/>
            <person name="Bruce D."/>
            <person name="Pitluck S."/>
            <person name="Lowry S.R."/>
            <person name="Larimer F."/>
            <person name="Land M.L."/>
            <person name="Hauser L."/>
            <person name="Kyrpides N."/>
            <person name="Ivanova N.N."/>
            <person name="Richardson P."/>
        </authorList>
    </citation>
    <scope>NUCLEOTIDE SEQUENCE [LARGE SCALE GENOMIC DNA]</scope>
    <source>
        <strain evidence="14">MP104C</strain>
    </source>
</reference>
<keyword evidence="6" id="KW-0479">Metal-binding</keyword>
<dbReference type="InterPro" id="IPR051536">
    <property type="entry name" value="UDG_Type-4/5"/>
</dbReference>
<dbReference type="KEGG" id="dau:Daud_0290"/>
<reference evidence="13 14" key="2">
    <citation type="journal article" date="2008" name="Science">
        <title>Environmental genomics reveals a single-species ecosystem deep within Earth.</title>
        <authorList>
            <person name="Chivian D."/>
            <person name="Brodie E.L."/>
            <person name="Alm E.J."/>
            <person name="Culley D.E."/>
            <person name="Dehal P.S."/>
            <person name="Desantis T.Z."/>
            <person name="Gihring T.M."/>
            <person name="Lapidus A."/>
            <person name="Lin L.H."/>
            <person name="Lowry S.R."/>
            <person name="Moser D.P."/>
            <person name="Richardson P.M."/>
            <person name="Southam G."/>
            <person name="Wanger G."/>
            <person name="Pratt L.M."/>
            <person name="Andersen G.L."/>
            <person name="Hazen T.C."/>
            <person name="Brockman F.J."/>
            <person name="Arkin A.P."/>
            <person name="Onstott T.C."/>
        </authorList>
    </citation>
    <scope>NUCLEOTIDE SEQUENCE [LARGE SCALE GENOMIC DNA]</scope>
    <source>
        <strain evidence="13 14">MP104C</strain>
    </source>
</reference>
<comment type="catalytic activity">
    <reaction evidence="1">
        <text>Hydrolyzes single-stranded DNA or mismatched double-stranded DNA and polynucleotides, releasing free uracil.</text>
        <dbReference type="EC" id="3.2.2.27"/>
    </reaction>
</comment>
<evidence type="ECO:0000256" key="11">
    <source>
        <dbReference type="ARBA" id="ARBA00023204"/>
    </source>
</evidence>
<comment type="similarity">
    <text evidence="2">Belongs to the uracil-DNA glycosylase (UDG) superfamily. Type 4 (UDGa) family.</text>
</comment>
<dbReference type="EC" id="3.2.2.27" evidence="3"/>
<dbReference type="GO" id="GO:0051539">
    <property type="term" value="F:4 iron, 4 sulfur cluster binding"/>
    <property type="evidence" value="ECO:0007669"/>
    <property type="project" value="UniProtKB-KW"/>
</dbReference>
<dbReference type="GO" id="GO:0004844">
    <property type="term" value="F:uracil DNA N-glycosylase activity"/>
    <property type="evidence" value="ECO:0007669"/>
    <property type="project" value="UniProtKB-EC"/>
</dbReference>
<dbReference type="SMART" id="SM00986">
    <property type="entry name" value="UDG"/>
    <property type="match status" value="1"/>
</dbReference>
<dbReference type="PANTHER" id="PTHR33693">
    <property type="entry name" value="TYPE-5 URACIL-DNA GLYCOSYLASE"/>
    <property type="match status" value="1"/>
</dbReference>
<keyword evidence="10" id="KW-0411">Iron-sulfur</keyword>
<feature type="domain" description="Uracil-DNA glycosylase-like" evidence="12">
    <location>
        <begin position="44"/>
        <end position="190"/>
    </location>
</feature>
<dbReference type="Gene3D" id="3.40.470.10">
    <property type="entry name" value="Uracil-DNA glycosylase-like domain"/>
    <property type="match status" value="1"/>
</dbReference>
<gene>
    <name evidence="13" type="ordered locus">Daud_0290</name>
</gene>
<dbReference type="PANTHER" id="PTHR33693:SF1">
    <property type="entry name" value="TYPE-4 URACIL-DNA GLYCOSYLASE"/>
    <property type="match status" value="1"/>
</dbReference>
<protein>
    <recommendedName>
        <fullName evidence="4">Type-4 uracil-DNA glycosylase</fullName>
        <ecNumber evidence="3">3.2.2.27</ecNumber>
    </recommendedName>
</protein>
<name>B1I137_DESAP</name>
<evidence type="ECO:0000256" key="2">
    <source>
        <dbReference type="ARBA" id="ARBA00006521"/>
    </source>
</evidence>
<dbReference type="InterPro" id="IPR036895">
    <property type="entry name" value="Uracil-DNA_glycosylase-like_sf"/>
</dbReference>
<dbReference type="InterPro" id="IPR005273">
    <property type="entry name" value="Ura-DNA_glyco_family4"/>
</dbReference>
<evidence type="ECO:0000256" key="8">
    <source>
        <dbReference type="ARBA" id="ARBA00022801"/>
    </source>
</evidence>
<organism evidence="13 14">
    <name type="scientific">Desulforudis audaxviator (strain MP104C)</name>
    <dbReference type="NCBI Taxonomy" id="477974"/>
    <lineage>
        <taxon>Bacteria</taxon>
        <taxon>Bacillati</taxon>
        <taxon>Bacillota</taxon>
        <taxon>Clostridia</taxon>
        <taxon>Thermoanaerobacterales</taxon>
        <taxon>Candidatus Desulforudaceae</taxon>
        <taxon>Candidatus Desulforudis</taxon>
    </lineage>
</organism>
<evidence type="ECO:0000256" key="1">
    <source>
        <dbReference type="ARBA" id="ARBA00001400"/>
    </source>
</evidence>
<keyword evidence="8" id="KW-0378">Hydrolase</keyword>
<evidence type="ECO:0000256" key="4">
    <source>
        <dbReference type="ARBA" id="ARBA00019403"/>
    </source>
</evidence>
<evidence type="ECO:0000256" key="5">
    <source>
        <dbReference type="ARBA" id="ARBA00022485"/>
    </source>
</evidence>
<dbReference type="HOGENOM" id="CLU_044815_1_3_9"/>
<dbReference type="SMART" id="SM00987">
    <property type="entry name" value="UreE_C"/>
    <property type="match status" value="1"/>
</dbReference>
<dbReference type="STRING" id="477974.Daud_0290"/>
<dbReference type="Pfam" id="PF03167">
    <property type="entry name" value="UDG"/>
    <property type="match status" value="1"/>
</dbReference>
<evidence type="ECO:0000256" key="6">
    <source>
        <dbReference type="ARBA" id="ARBA00022723"/>
    </source>
</evidence>
<evidence type="ECO:0000256" key="7">
    <source>
        <dbReference type="ARBA" id="ARBA00022763"/>
    </source>
</evidence>
<dbReference type="eggNOG" id="COG1573">
    <property type="taxonomic scope" value="Bacteria"/>
</dbReference>
<keyword evidence="7" id="KW-0227">DNA damage</keyword>
<sequence>MLELRSGQLSLEDLDGPQALEDLREMMSDCRECGLHAGRTNLVFGEGHPRARLMLIGEGPGAEEDRLGRPFVGAAGRLLDRILDAAGLARTEVYIANVVKCRPPGNRVPNREEAQACLRWLRKQFSLIGPPLVVILGSTALKNLIDPGASITAWRGQWIVRGRVRFMPTYHPAALLRDPGKKRDVWRDFQLIRDAYREIVPLKNDLS</sequence>
<accession>B1I137</accession>
<dbReference type="GO" id="GO:0006281">
    <property type="term" value="P:DNA repair"/>
    <property type="evidence" value="ECO:0007669"/>
    <property type="project" value="UniProtKB-KW"/>
</dbReference>
<dbReference type="SUPFAM" id="SSF52141">
    <property type="entry name" value="Uracil-DNA glycosylase-like"/>
    <property type="match status" value="1"/>
</dbReference>
<proteinExistence type="inferred from homology"/>
<keyword evidence="11" id="KW-0234">DNA repair</keyword>
<dbReference type="RefSeq" id="WP_012301443.1">
    <property type="nucleotide sequence ID" value="NC_010424.1"/>
</dbReference>
<keyword evidence="14" id="KW-1185">Reference proteome</keyword>
<dbReference type="EMBL" id="CP000860">
    <property type="protein sequence ID" value="ACA58851.1"/>
    <property type="molecule type" value="Genomic_DNA"/>
</dbReference>
<evidence type="ECO:0000256" key="10">
    <source>
        <dbReference type="ARBA" id="ARBA00023014"/>
    </source>
</evidence>
<dbReference type="AlphaFoldDB" id="B1I137"/>
<keyword evidence="9" id="KW-0408">Iron</keyword>
<keyword evidence="5" id="KW-0004">4Fe-4S</keyword>
<dbReference type="GO" id="GO:0046872">
    <property type="term" value="F:metal ion binding"/>
    <property type="evidence" value="ECO:0007669"/>
    <property type="project" value="UniProtKB-KW"/>
</dbReference>
<evidence type="ECO:0000256" key="9">
    <source>
        <dbReference type="ARBA" id="ARBA00023004"/>
    </source>
</evidence>
<dbReference type="Proteomes" id="UP000008544">
    <property type="component" value="Chromosome"/>
</dbReference>
<evidence type="ECO:0000313" key="13">
    <source>
        <dbReference type="EMBL" id="ACA58851.1"/>
    </source>
</evidence>
<dbReference type="NCBIfam" id="TIGR00758">
    <property type="entry name" value="UDG_fam4"/>
    <property type="match status" value="1"/>
</dbReference>
<evidence type="ECO:0000256" key="3">
    <source>
        <dbReference type="ARBA" id="ARBA00012030"/>
    </source>
</evidence>